<evidence type="ECO:0008006" key="4">
    <source>
        <dbReference type="Google" id="ProtNLM"/>
    </source>
</evidence>
<accession>A0A9D1HBZ4</accession>
<reference evidence="2" key="1">
    <citation type="submission" date="2020-10" db="EMBL/GenBank/DDBJ databases">
        <authorList>
            <person name="Gilroy R."/>
        </authorList>
    </citation>
    <scope>NUCLEOTIDE SEQUENCE</scope>
    <source>
        <strain evidence="2">CHK176-22527</strain>
    </source>
</reference>
<dbReference type="Proteomes" id="UP000824159">
    <property type="component" value="Unassembled WGS sequence"/>
</dbReference>
<comment type="caution">
    <text evidence="2">The sequence shown here is derived from an EMBL/GenBank/DDBJ whole genome shotgun (WGS) entry which is preliminary data.</text>
</comment>
<sequence>MQNTDMTGKETRPSENRKKKTVIRAAIFVVLAALIFAYLNEVFGLSDSDSNKEIFNAFYAEEENSIDLVYFGTSASNRYFIAPQAYEDTGLASFTLATMGMPLFFVPNLIEEVEKTQDPQMYIIELRWVLKNKDMITDAHIRRVTDSMKYSSNRTDAIDKALEFTEGAEGELSDIDDSKWDYYVPLIKYHSRLESGNLTMGDVLLTNTKNETKGYVMSPKTRQQVAQSEPVYSDGKADLSPEAEEVLAELLDYCDGLDQEVLFVLSPYSMKEGEAEKFNTAIDMVRSRGYEVLDFNTEEMAKAVGINWKTDFYNSKHVNFLGAEKYTSYLSEYIDENYDLPDRRGDSKYESYEEAYDVYREFVKEGIRQEK</sequence>
<proteinExistence type="predicted"/>
<gene>
    <name evidence="2" type="ORF">IAD12_03160</name>
</gene>
<name>A0A9D1HBZ4_9FIRM</name>
<organism evidence="2 3">
    <name type="scientific">Candidatus Allocopromorpha excrementavium</name>
    <dbReference type="NCBI Taxonomy" id="2840741"/>
    <lineage>
        <taxon>Bacteria</taxon>
        <taxon>Bacillati</taxon>
        <taxon>Bacillota</taxon>
        <taxon>Clostridia</taxon>
        <taxon>Eubacteriales</taxon>
        <taxon>Eubacteriaceae</taxon>
        <taxon>Eubacteriaceae incertae sedis</taxon>
        <taxon>Candidatus Allocopromorpha</taxon>
    </lineage>
</organism>
<dbReference type="AlphaFoldDB" id="A0A9D1HBZ4"/>
<evidence type="ECO:0000313" key="3">
    <source>
        <dbReference type="Proteomes" id="UP000824159"/>
    </source>
</evidence>
<dbReference type="EMBL" id="DVLX01000031">
    <property type="protein sequence ID" value="HIT99236.1"/>
    <property type="molecule type" value="Genomic_DNA"/>
</dbReference>
<feature type="transmembrane region" description="Helical" evidence="1">
    <location>
        <begin position="21"/>
        <end position="39"/>
    </location>
</feature>
<keyword evidence="1" id="KW-0472">Membrane</keyword>
<evidence type="ECO:0000256" key="1">
    <source>
        <dbReference type="SAM" id="Phobius"/>
    </source>
</evidence>
<keyword evidence="1" id="KW-1133">Transmembrane helix</keyword>
<reference evidence="2" key="2">
    <citation type="journal article" date="2021" name="PeerJ">
        <title>Extensive microbial diversity within the chicken gut microbiome revealed by metagenomics and culture.</title>
        <authorList>
            <person name="Gilroy R."/>
            <person name="Ravi A."/>
            <person name="Getino M."/>
            <person name="Pursley I."/>
            <person name="Horton D.L."/>
            <person name="Alikhan N.F."/>
            <person name="Baker D."/>
            <person name="Gharbi K."/>
            <person name="Hall N."/>
            <person name="Watson M."/>
            <person name="Adriaenssens E.M."/>
            <person name="Foster-Nyarko E."/>
            <person name="Jarju S."/>
            <person name="Secka A."/>
            <person name="Antonio M."/>
            <person name="Oren A."/>
            <person name="Chaudhuri R.R."/>
            <person name="La Ragione R."/>
            <person name="Hildebrand F."/>
            <person name="Pallen M.J."/>
        </authorList>
    </citation>
    <scope>NUCLEOTIDE SEQUENCE</scope>
    <source>
        <strain evidence="2">CHK176-22527</strain>
    </source>
</reference>
<protein>
    <recommendedName>
        <fullName evidence="4">SGNH/GDSL hydrolase family protein</fullName>
    </recommendedName>
</protein>
<evidence type="ECO:0000313" key="2">
    <source>
        <dbReference type="EMBL" id="HIT99236.1"/>
    </source>
</evidence>
<keyword evidence="1" id="KW-0812">Transmembrane</keyword>